<evidence type="ECO:0008006" key="3">
    <source>
        <dbReference type="Google" id="ProtNLM"/>
    </source>
</evidence>
<name>A0A367YE71_9ASCO</name>
<dbReference type="PANTHER" id="PTHR28180:SF2">
    <property type="entry name" value="PEROXISOMAL PROTEIN 2"/>
    <property type="match status" value="1"/>
</dbReference>
<gene>
    <name evidence="1" type="ORF">Cantr_10578</name>
</gene>
<dbReference type="SUPFAM" id="SSF69118">
    <property type="entry name" value="AhpD-like"/>
    <property type="match status" value="1"/>
</dbReference>
<dbReference type="PANTHER" id="PTHR28180">
    <property type="entry name" value="CONSERVED MITOCHONDRIAL PROTEIN-RELATED"/>
    <property type="match status" value="1"/>
</dbReference>
<dbReference type="InterPro" id="IPR029032">
    <property type="entry name" value="AhpD-like"/>
</dbReference>
<dbReference type="Gene3D" id="1.20.1290.10">
    <property type="entry name" value="AhpD-like"/>
    <property type="match status" value="1"/>
</dbReference>
<organism evidence="1 2">
    <name type="scientific">Candida viswanathii</name>
    <dbReference type="NCBI Taxonomy" id="5486"/>
    <lineage>
        <taxon>Eukaryota</taxon>
        <taxon>Fungi</taxon>
        <taxon>Dikarya</taxon>
        <taxon>Ascomycota</taxon>
        <taxon>Saccharomycotina</taxon>
        <taxon>Pichiomycetes</taxon>
        <taxon>Debaryomycetaceae</taxon>
        <taxon>Candida/Lodderomyces clade</taxon>
        <taxon>Candida</taxon>
    </lineage>
</organism>
<dbReference type="Proteomes" id="UP000253472">
    <property type="component" value="Unassembled WGS sequence"/>
</dbReference>
<dbReference type="AlphaFoldDB" id="A0A367YE71"/>
<evidence type="ECO:0000313" key="2">
    <source>
        <dbReference type="Proteomes" id="UP000253472"/>
    </source>
</evidence>
<accession>A0A367YE71</accession>
<dbReference type="InterPro" id="IPR052999">
    <property type="entry name" value="PTS1_Protein"/>
</dbReference>
<sequence length="342" mass="38027">MSLLTAERLVKLAYKYPNLSNTWYLIATACLTVINQPDEIPKLYHFALRQQLLEDAPTTGNPSLLTNKYLLQLAHDSIESAKRYQDLTAVGMNLPDILIPPGYYDKLPLSYKFNKGEDIFKHQDQLTARFREVILKSAGLIGLPKVINASLVLKTVTPTNFRSGAVPMRPCMVTPGHIPSASILSEDVNGTRFDDPSKGGNLTVDTIDGPISPLSINNHQIFKDLKRGSDFGMSVYRDDVNTRIKNPMLAAYPDLWYYAYHHVYAPLLSDTDIIGAKDTSLCIIACLLPQDVNPQLEGHLKGAVHNGASKEEIEDTRQLLFDICEWKGGITWKGGKESVAKL</sequence>
<keyword evidence="2" id="KW-1185">Reference proteome</keyword>
<proteinExistence type="predicted"/>
<dbReference type="OrthoDB" id="5537330at2759"/>
<dbReference type="STRING" id="5486.A0A367YE71"/>
<protein>
    <recommendedName>
        <fullName evidence="3">Carboxymuconolactone decarboxylase-like domain-containing protein</fullName>
    </recommendedName>
</protein>
<reference evidence="1 2" key="1">
    <citation type="submission" date="2018-06" db="EMBL/GenBank/DDBJ databases">
        <title>Whole genome sequencing of Candida tropicalis (genome annotated by CSBL at Korea University).</title>
        <authorList>
            <person name="Ahn J."/>
        </authorList>
    </citation>
    <scope>NUCLEOTIDE SEQUENCE [LARGE SCALE GENOMIC DNA]</scope>
    <source>
        <strain evidence="1 2">ATCC 20962</strain>
    </source>
</reference>
<dbReference type="EMBL" id="QLNQ01000023">
    <property type="protein sequence ID" value="RCK64173.1"/>
    <property type="molecule type" value="Genomic_DNA"/>
</dbReference>
<comment type="caution">
    <text evidence="1">The sequence shown here is derived from an EMBL/GenBank/DDBJ whole genome shotgun (WGS) entry which is preliminary data.</text>
</comment>
<evidence type="ECO:0000313" key="1">
    <source>
        <dbReference type="EMBL" id="RCK64173.1"/>
    </source>
</evidence>